<dbReference type="Proteomes" id="UP000315471">
    <property type="component" value="Unassembled WGS sequence"/>
</dbReference>
<dbReference type="Gene3D" id="1.10.3450.10">
    <property type="entry name" value="TTHA0068-like"/>
    <property type="match status" value="1"/>
</dbReference>
<dbReference type="AlphaFoldDB" id="A0A5C6E842"/>
<organism evidence="1 2">
    <name type="scientific">Novipirellula aureliae</name>
    <dbReference type="NCBI Taxonomy" id="2527966"/>
    <lineage>
        <taxon>Bacteria</taxon>
        <taxon>Pseudomonadati</taxon>
        <taxon>Planctomycetota</taxon>
        <taxon>Planctomycetia</taxon>
        <taxon>Pirellulales</taxon>
        <taxon>Pirellulaceae</taxon>
        <taxon>Novipirellula</taxon>
    </lineage>
</organism>
<name>A0A5C6E842_9BACT</name>
<evidence type="ECO:0008006" key="3">
    <source>
        <dbReference type="Google" id="ProtNLM"/>
    </source>
</evidence>
<evidence type="ECO:0000313" key="1">
    <source>
        <dbReference type="EMBL" id="TWU45833.1"/>
    </source>
</evidence>
<protein>
    <recommendedName>
        <fullName evidence="3">DUF309 domain-containing protein</fullName>
    </recommendedName>
</protein>
<keyword evidence="2" id="KW-1185">Reference proteome</keyword>
<comment type="caution">
    <text evidence="1">The sequence shown here is derived from an EMBL/GenBank/DDBJ whole genome shotgun (WGS) entry which is preliminary data.</text>
</comment>
<dbReference type="SUPFAM" id="SSF140663">
    <property type="entry name" value="TTHA0068-like"/>
    <property type="match status" value="1"/>
</dbReference>
<dbReference type="InterPro" id="IPR005500">
    <property type="entry name" value="DUF309"/>
</dbReference>
<dbReference type="InterPro" id="IPR023203">
    <property type="entry name" value="TTHA0068_sf"/>
</dbReference>
<dbReference type="EMBL" id="SJPY01000001">
    <property type="protein sequence ID" value="TWU45833.1"/>
    <property type="molecule type" value="Genomic_DNA"/>
</dbReference>
<dbReference type="RefSeq" id="WP_197170922.1">
    <property type="nucleotide sequence ID" value="NZ_SJPY01000001.1"/>
</dbReference>
<dbReference type="Pfam" id="PF03745">
    <property type="entry name" value="DUF309"/>
    <property type="match status" value="1"/>
</dbReference>
<gene>
    <name evidence="1" type="ORF">Q31b_10090</name>
</gene>
<accession>A0A5C6E842</accession>
<proteinExistence type="predicted"/>
<evidence type="ECO:0000313" key="2">
    <source>
        <dbReference type="Proteomes" id="UP000315471"/>
    </source>
</evidence>
<reference evidence="1 2" key="1">
    <citation type="submission" date="2019-02" db="EMBL/GenBank/DDBJ databases">
        <title>Deep-cultivation of Planctomycetes and their phenomic and genomic characterization uncovers novel biology.</title>
        <authorList>
            <person name="Wiegand S."/>
            <person name="Jogler M."/>
            <person name="Boedeker C."/>
            <person name="Pinto D."/>
            <person name="Vollmers J."/>
            <person name="Rivas-Marin E."/>
            <person name="Kohn T."/>
            <person name="Peeters S.H."/>
            <person name="Heuer A."/>
            <person name="Rast P."/>
            <person name="Oberbeckmann S."/>
            <person name="Bunk B."/>
            <person name="Jeske O."/>
            <person name="Meyerdierks A."/>
            <person name="Storesund J.E."/>
            <person name="Kallscheuer N."/>
            <person name="Luecker S."/>
            <person name="Lage O.M."/>
            <person name="Pohl T."/>
            <person name="Merkel B.J."/>
            <person name="Hornburger P."/>
            <person name="Mueller R.-W."/>
            <person name="Bruemmer F."/>
            <person name="Labrenz M."/>
            <person name="Spormann A.M."/>
            <person name="Op Den Camp H."/>
            <person name="Overmann J."/>
            <person name="Amann R."/>
            <person name="Jetten M.S.M."/>
            <person name="Mascher T."/>
            <person name="Medema M.H."/>
            <person name="Devos D.P."/>
            <person name="Kaster A.-K."/>
            <person name="Ovreas L."/>
            <person name="Rohde M."/>
            <person name="Galperin M.Y."/>
            <person name="Jogler C."/>
        </authorList>
    </citation>
    <scope>NUCLEOTIDE SEQUENCE [LARGE SCALE GENOMIC DNA]</scope>
    <source>
        <strain evidence="1 2">Q31b</strain>
    </source>
</reference>
<sequence length="180" mass="20004">MYDPAGLPPMPSRRTTTPFPAYSYVPNQFPHPRSNPAGHSFGKPEPNVNAEDKTAIRELHDRAVDLFNHGYYWESHEAWEAIWHAFGRTSPTAVLCKGLIKLAAAGVKARQRSWAGVERHAARASELLRVAGDSKCLDPAIRLDVSFTELIQQCSILVSHPDGAVQRRNSNVVRVIPMVL</sequence>